<evidence type="ECO:0000256" key="1">
    <source>
        <dbReference type="SAM" id="MobiDB-lite"/>
    </source>
</evidence>
<evidence type="ECO:0000313" key="3">
    <source>
        <dbReference type="Proteomes" id="UP000737018"/>
    </source>
</evidence>
<feature type="region of interest" description="Disordered" evidence="1">
    <location>
        <begin position="1"/>
        <end position="29"/>
    </location>
</feature>
<sequence>MEKGGKSKNFALKGIEEESDDSEDEDGDEDKVEDLIFIVDEIIKLLQFRKNDKDKPLRKFKSSRKPSNWWVTRTRTRTLELLWYKSLASSVFSAQVLLGSSESIRGGKIR</sequence>
<organism evidence="2 3">
    <name type="scientific">Castanea mollissima</name>
    <name type="common">Chinese chestnut</name>
    <dbReference type="NCBI Taxonomy" id="60419"/>
    <lineage>
        <taxon>Eukaryota</taxon>
        <taxon>Viridiplantae</taxon>
        <taxon>Streptophyta</taxon>
        <taxon>Embryophyta</taxon>
        <taxon>Tracheophyta</taxon>
        <taxon>Spermatophyta</taxon>
        <taxon>Magnoliopsida</taxon>
        <taxon>eudicotyledons</taxon>
        <taxon>Gunneridae</taxon>
        <taxon>Pentapetalae</taxon>
        <taxon>rosids</taxon>
        <taxon>fabids</taxon>
        <taxon>Fagales</taxon>
        <taxon>Fagaceae</taxon>
        <taxon>Castanea</taxon>
    </lineage>
</organism>
<feature type="compositionally biased region" description="Acidic residues" evidence="1">
    <location>
        <begin position="17"/>
        <end position="29"/>
    </location>
</feature>
<proteinExistence type="predicted"/>
<comment type="caution">
    <text evidence="2">The sequence shown here is derived from an EMBL/GenBank/DDBJ whole genome shotgun (WGS) entry which is preliminary data.</text>
</comment>
<keyword evidence="3" id="KW-1185">Reference proteome</keyword>
<dbReference type="Proteomes" id="UP000737018">
    <property type="component" value="Unassembled WGS sequence"/>
</dbReference>
<protein>
    <submittedName>
        <fullName evidence="2">Uncharacterized protein</fullName>
    </submittedName>
</protein>
<dbReference type="AlphaFoldDB" id="A0A8J4RU25"/>
<accession>A0A8J4RU25</accession>
<gene>
    <name evidence="2" type="ORF">CMV_002919</name>
</gene>
<name>A0A8J4RU25_9ROSI</name>
<reference evidence="2" key="1">
    <citation type="submission" date="2020-03" db="EMBL/GenBank/DDBJ databases">
        <title>Castanea mollissima Vanexum genome sequencing.</title>
        <authorList>
            <person name="Staton M."/>
        </authorList>
    </citation>
    <scope>NUCLEOTIDE SEQUENCE</scope>
    <source>
        <tissue evidence="2">Leaf</tissue>
    </source>
</reference>
<dbReference type="EMBL" id="JRKL02000220">
    <property type="protein sequence ID" value="KAF3973684.1"/>
    <property type="molecule type" value="Genomic_DNA"/>
</dbReference>
<evidence type="ECO:0000313" key="2">
    <source>
        <dbReference type="EMBL" id="KAF3973684.1"/>
    </source>
</evidence>